<accession>A0A075A908</accession>
<reference evidence="1 2" key="1">
    <citation type="submission" date="2013-11" db="EMBL/GenBank/DDBJ databases">
        <title>Opisthorchis viverrini - life in the bile duct.</title>
        <authorList>
            <person name="Young N.D."/>
            <person name="Nagarajan N."/>
            <person name="Lin S.J."/>
            <person name="Korhonen P.K."/>
            <person name="Jex A.R."/>
            <person name="Hall R.S."/>
            <person name="Safavi-Hemami H."/>
            <person name="Kaewkong W."/>
            <person name="Bertrand D."/>
            <person name="Gao S."/>
            <person name="Seet Q."/>
            <person name="Wongkham S."/>
            <person name="Teh B.T."/>
            <person name="Wongkham C."/>
            <person name="Intapan P.M."/>
            <person name="Maleewong W."/>
            <person name="Yang X."/>
            <person name="Hu M."/>
            <person name="Wang Z."/>
            <person name="Hofmann A."/>
            <person name="Sternberg P.W."/>
            <person name="Tan P."/>
            <person name="Wang J."/>
            <person name="Gasser R.B."/>
        </authorList>
    </citation>
    <scope>NUCLEOTIDE SEQUENCE [LARGE SCALE GENOMIC DNA]</scope>
</reference>
<name>A0A075A908_OPIVI</name>
<keyword evidence="2" id="KW-1185">Reference proteome</keyword>
<evidence type="ECO:0000313" key="2">
    <source>
        <dbReference type="Proteomes" id="UP000054324"/>
    </source>
</evidence>
<feature type="non-terminal residue" evidence="1">
    <location>
        <position position="63"/>
    </location>
</feature>
<gene>
    <name evidence="1" type="ORF">T265_12823</name>
</gene>
<protein>
    <submittedName>
        <fullName evidence="1">Uncharacterized protein</fullName>
    </submittedName>
</protein>
<dbReference type="KEGG" id="ovi:T265_12823"/>
<dbReference type="GeneID" id="20326991"/>
<evidence type="ECO:0000313" key="1">
    <source>
        <dbReference type="EMBL" id="KER32185.1"/>
    </source>
</evidence>
<dbReference type="AlphaFoldDB" id="A0A075A908"/>
<dbReference type="CTD" id="20326991"/>
<dbReference type="Proteomes" id="UP000054324">
    <property type="component" value="Unassembled WGS sequence"/>
</dbReference>
<dbReference type="RefSeq" id="XP_009164048.1">
    <property type="nucleotide sequence ID" value="XM_009165784.1"/>
</dbReference>
<organism evidence="1 2">
    <name type="scientific">Opisthorchis viverrini</name>
    <name type="common">Southeast Asian liver fluke</name>
    <dbReference type="NCBI Taxonomy" id="6198"/>
    <lineage>
        <taxon>Eukaryota</taxon>
        <taxon>Metazoa</taxon>
        <taxon>Spiralia</taxon>
        <taxon>Lophotrochozoa</taxon>
        <taxon>Platyhelminthes</taxon>
        <taxon>Trematoda</taxon>
        <taxon>Digenea</taxon>
        <taxon>Opisthorchiida</taxon>
        <taxon>Opisthorchiata</taxon>
        <taxon>Opisthorchiidae</taxon>
        <taxon>Opisthorchis</taxon>
    </lineage>
</organism>
<dbReference type="EMBL" id="KL596636">
    <property type="protein sequence ID" value="KER32185.1"/>
    <property type="molecule type" value="Genomic_DNA"/>
</dbReference>
<proteinExistence type="predicted"/>
<sequence>MLRQIKQGGEFCAAQSQRPGENVNFSGCRAIVVPFNIRLSLCNIRGHSYSLEKFELTLLVDNF</sequence>